<dbReference type="InParanoid" id="A0A6J2WQB8"/>
<evidence type="ECO:0000256" key="12">
    <source>
        <dbReference type="SAM" id="MobiDB-lite"/>
    </source>
</evidence>
<evidence type="ECO:0000256" key="7">
    <source>
        <dbReference type="ARBA" id="ARBA00034721"/>
    </source>
</evidence>
<dbReference type="GO" id="GO:0043209">
    <property type="term" value="C:myelin sheath"/>
    <property type="evidence" value="ECO:0007669"/>
    <property type="project" value="UniProtKB-SubCell"/>
</dbReference>
<evidence type="ECO:0000256" key="5">
    <source>
        <dbReference type="ARBA" id="ARBA00022989"/>
    </source>
</evidence>
<evidence type="ECO:0000256" key="10">
    <source>
        <dbReference type="ARBA" id="ARBA00050050"/>
    </source>
</evidence>
<feature type="transmembrane region" description="Helical" evidence="13">
    <location>
        <begin position="142"/>
        <end position="162"/>
    </location>
</feature>
<evidence type="ECO:0000256" key="6">
    <source>
        <dbReference type="ARBA" id="ARBA00023136"/>
    </source>
</evidence>
<dbReference type="InterPro" id="IPR013295">
    <property type="entry name" value="MAL"/>
</dbReference>
<feature type="transmembrane region" description="Helical" evidence="13">
    <location>
        <begin position="103"/>
        <end position="122"/>
    </location>
</feature>
<keyword evidence="4 11" id="KW-0812">Transmembrane</keyword>
<dbReference type="GO" id="GO:0016324">
    <property type="term" value="C:apical plasma membrane"/>
    <property type="evidence" value="ECO:0007669"/>
    <property type="project" value="UniProtKB-SubCell"/>
</dbReference>
<dbReference type="CTD" id="51090"/>
<evidence type="ECO:0000256" key="11">
    <source>
        <dbReference type="PROSITE-ProRule" id="PRU00581"/>
    </source>
</evidence>
<comment type="similarity">
    <text evidence="7">Belongs to the MAL family.</text>
</comment>
<dbReference type="FunCoup" id="A0A6J2WQB8">
    <property type="interactions" value="629"/>
</dbReference>
<dbReference type="PRINTS" id="PR01884">
    <property type="entry name" value="MALPROTEIN"/>
</dbReference>
<evidence type="ECO:0000313" key="16">
    <source>
        <dbReference type="RefSeq" id="XP_030646578.1"/>
    </source>
</evidence>
<evidence type="ECO:0000256" key="8">
    <source>
        <dbReference type="ARBA" id="ARBA00049979"/>
    </source>
</evidence>
<keyword evidence="15" id="KW-1185">Reference proteome</keyword>
<feature type="transmembrane region" description="Helical" evidence="13">
    <location>
        <begin position="39"/>
        <end position="63"/>
    </location>
</feature>
<dbReference type="AlphaFoldDB" id="A0A6J2WQB8"/>
<feature type="region of interest" description="Disordered" evidence="12">
    <location>
        <begin position="1"/>
        <end position="20"/>
    </location>
</feature>
<dbReference type="InterPro" id="IPR008253">
    <property type="entry name" value="Marvel"/>
</dbReference>
<evidence type="ECO:0000256" key="3">
    <source>
        <dbReference type="ARBA" id="ARBA00022475"/>
    </source>
</evidence>
<dbReference type="PANTHER" id="PTHR22776:SF9">
    <property type="entry name" value="PLASMOLIPIN"/>
    <property type="match status" value="1"/>
</dbReference>
<feature type="domain" description="MARVEL" evidence="14">
    <location>
        <begin position="33"/>
        <end position="166"/>
    </location>
</feature>
<keyword evidence="3" id="KW-1003">Cell membrane</keyword>
<dbReference type="GO" id="GO:0042552">
    <property type="term" value="P:myelination"/>
    <property type="evidence" value="ECO:0007669"/>
    <property type="project" value="TreeGrafter"/>
</dbReference>
<gene>
    <name evidence="16" type="primary">pllp</name>
</gene>
<organism evidence="15 16">
    <name type="scientific">Chanos chanos</name>
    <name type="common">Milkfish</name>
    <name type="synonym">Mugil chanos</name>
    <dbReference type="NCBI Taxonomy" id="29144"/>
    <lineage>
        <taxon>Eukaryota</taxon>
        <taxon>Metazoa</taxon>
        <taxon>Chordata</taxon>
        <taxon>Craniata</taxon>
        <taxon>Vertebrata</taxon>
        <taxon>Euteleostomi</taxon>
        <taxon>Actinopterygii</taxon>
        <taxon>Neopterygii</taxon>
        <taxon>Teleostei</taxon>
        <taxon>Ostariophysi</taxon>
        <taxon>Gonorynchiformes</taxon>
        <taxon>Chanidae</taxon>
        <taxon>Chanos</taxon>
    </lineage>
</organism>
<accession>A0A6J2WQB8</accession>
<keyword evidence="6 11" id="KW-0472">Membrane</keyword>
<dbReference type="InterPro" id="IPR050578">
    <property type="entry name" value="MARVEL-CKLF_proteins"/>
</dbReference>
<evidence type="ECO:0000256" key="9">
    <source>
        <dbReference type="ARBA" id="ARBA00050024"/>
    </source>
</evidence>
<dbReference type="OrthoDB" id="6258237at2759"/>
<proteinExistence type="inferred from homology"/>
<reference evidence="16" key="1">
    <citation type="submission" date="2025-08" db="UniProtKB">
        <authorList>
            <consortium name="RefSeq"/>
        </authorList>
    </citation>
    <scope>IDENTIFICATION</scope>
</reference>
<dbReference type="PROSITE" id="PS51225">
    <property type="entry name" value="MARVEL"/>
    <property type="match status" value="1"/>
</dbReference>
<dbReference type="Pfam" id="PF01284">
    <property type="entry name" value="MARVEL"/>
    <property type="match status" value="1"/>
</dbReference>
<dbReference type="Proteomes" id="UP000504632">
    <property type="component" value="Chromosome 13"/>
</dbReference>
<comment type="subunit">
    <text evidence="2">Forms oligomers.</text>
</comment>
<dbReference type="GeneID" id="115826812"/>
<keyword evidence="5 13" id="KW-1133">Transmembrane helix</keyword>
<protein>
    <recommendedName>
        <fullName evidence="9">Plasmolipin</fullName>
    </recommendedName>
    <alternativeName>
        <fullName evidence="10">Plasma membrane proteolipid</fullName>
    </alternativeName>
</protein>
<evidence type="ECO:0000313" key="15">
    <source>
        <dbReference type="Proteomes" id="UP000504632"/>
    </source>
</evidence>
<evidence type="ECO:0000256" key="4">
    <source>
        <dbReference type="ARBA" id="ARBA00022692"/>
    </source>
</evidence>
<dbReference type="PANTHER" id="PTHR22776">
    <property type="entry name" value="MARVEL-CONTAINING POTENTIAL LIPID RAFT-ASSOCIATED PROTEIN"/>
    <property type="match status" value="1"/>
</dbReference>
<dbReference type="GO" id="GO:0019911">
    <property type="term" value="F:structural constituent of myelin sheath"/>
    <property type="evidence" value="ECO:0007669"/>
    <property type="project" value="TreeGrafter"/>
</dbReference>
<evidence type="ECO:0000256" key="1">
    <source>
        <dbReference type="ARBA" id="ARBA00004424"/>
    </source>
</evidence>
<feature type="transmembrane region" description="Helical" evidence="13">
    <location>
        <begin position="69"/>
        <end position="91"/>
    </location>
</feature>
<evidence type="ECO:0000256" key="13">
    <source>
        <dbReference type="SAM" id="Phobius"/>
    </source>
</evidence>
<comment type="subcellular location">
    <subcellularLocation>
        <location evidence="1">Apical cell membrane</location>
        <topology evidence="1">Multi-pass membrane protein</topology>
    </subcellularLocation>
    <subcellularLocation>
        <location evidence="8">Myelin membrane</location>
        <topology evidence="8">Multi-pass membrane protein</topology>
    </subcellularLocation>
</comment>
<evidence type="ECO:0000259" key="14">
    <source>
        <dbReference type="PROSITE" id="PS51225"/>
    </source>
</evidence>
<name>A0A6J2WQB8_CHACN</name>
<sequence length="176" mass="19227">MAEFPAKVSTETSSPQTRGGLGIESNMAMDVSFIKTFPAILLLTEIVLGLVAWALVASASHLWVPATGWVLFVTVTLWLLTIILFIILFLAINRTLTSVPWPLALLVFYSVATVLYFTAFIANAASVTSFRWYSLYYNNMAAAAFFGIVVTLAYGASTFFAYMSWKGNPVSTTVPV</sequence>
<evidence type="ECO:0000256" key="2">
    <source>
        <dbReference type="ARBA" id="ARBA00011815"/>
    </source>
</evidence>
<dbReference type="RefSeq" id="XP_030646578.1">
    <property type="nucleotide sequence ID" value="XM_030790718.1"/>
</dbReference>